<sequence length="345" mass="38871">MNGAVILAGGSGERLFPYSSASLPKQFLPLVGNQSMLQETYTRLRKRFTADQIFIVTQASFQDTVLHQLPSVTGEQIILEPARRDTAGAIALALAKLKGAFDVLLFCPADHHIEAGTEWDGALATAMDYAQMHRRITLFGIVPNYPETGYGYVEYERTDGPVCPVVKFHEKPSREVALKMVRSGQYLWNCGIFAIPCDVGIEAFRTHLPEHYQVIQQDFRAMDWSQFEALPKVSIDYGLMEKIHDKLAVVPAYFPWNDLGSWTALERVLNQDESGNYTFGQVKSLDAQNSIVFAPKHEVYLYDVSDLLIVCHDNQVLVANKNKSSEMKSWLPKLTDKPEVFQKHP</sequence>
<dbReference type="Pfam" id="PF00483">
    <property type="entry name" value="NTP_transferase"/>
    <property type="match status" value="1"/>
</dbReference>
<comment type="caution">
    <text evidence="2">The sequence shown here is derived from an EMBL/GenBank/DDBJ whole genome shotgun (WGS) entry which is preliminary data.</text>
</comment>
<keyword evidence="2" id="KW-0413">Isomerase</keyword>
<dbReference type="InterPro" id="IPR005835">
    <property type="entry name" value="NTP_transferase_dom"/>
</dbReference>
<dbReference type="CDD" id="cd02509">
    <property type="entry name" value="GDP-M1P_Guanylyltransferase"/>
    <property type="match status" value="1"/>
</dbReference>
<accession>A0ABT9XF23</accession>
<evidence type="ECO:0000313" key="3">
    <source>
        <dbReference type="Proteomes" id="UP001232973"/>
    </source>
</evidence>
<feature type="domain" description="Nucleotidyl transferase" evidence="1">
    <location>
        <begin position="4"/>
        <end position="273"/>
    </location>
</feature>
<keyword evidence="3" id="KW-1185">Reference proteome</keyword>
<dbReference type="SUPFAM" id="SSF159283">
    <property type="entry name" value="Guanosine diphospho-D-mannose pyrophosphorylase/mannose-6-phosphate isomerase linker domain"/>
    <property type="match status" value="1"/>
</dbReference>
<dbReference type="PANTHER" id="PTHR46390:SF1">
    <property type="entry name" value="MANNOSE-1-PHOSPHATE GUANYLYLTRANSFERASE"/>
    <property type="match status" value="1"/>
</dbReference>
<dbReference type="GO" id="GO:0016779">
    <property type="term" value="F:nucleotidyltransferase activity"/>
    <property type="evidence" value="ECO:0007669"/>
    <property type="project" value="UniProtKB-KW"/>
</dbReference>
<dbReference type="Gene3D" id="3.90.550.10">
    <property type="entry name" value="Spore Coat Polysaccharide Biosynthesis Protein SpsA, Chain A"/>
    <property type="match status" value="1"/>
</dbReference>
<dbReference type="PANTHER" id="PTHR46390">
    <property type="entry name" value="MANNOSE-1-PHOSPHATE GUANYLYLTRANSFERASE"/>
    <property type="match status" value="1"/>
</dbReference>
<name>A0ABT9XF23_9BACL</name>
<evidence type="ECO:0000259" key="1">
    <source>
        <dbReference type="Pfam" id="PF00483"/>
    </source>
</evidence>
<dbReference type="Proteomes" id="UP001232973">
    <property type="component" value="Unassembled WGS sequence"/>
</dbReference>
<keyword evidence="2" id="KW-0808">Transferase</keyword>
<dbReference type="InterPro" id="IPR049577">
    <property type="entry name" value="GMPP_N"/>
</dbReference>
<evidence type="ECO:0000313" key="2">
    <source>
        <dbReference type="EMBL" id="MDQ0188674.1"/>
    </source>
</evidence>
<dbReference type="GO" id="GO:0016853">
    <property type="term" value="F:isomerase activity"/>
    <property type="evidence" value="ECO:0007669"/>
    <property type="project" value="UniProtKB-KW"/>
</dbReference>
<dbReference type="RefSeq" id="WP_274455340.1">
    <property type="nucleotide sequence ID" value="NZ_CP067097.1"/>
</dbReference>
<proteinExistence type="predicted"/>
<keyword evidence="2" id="KW-0548">Nucleotidyltransferase</keyword>
<dbReference type="SUPFAM" id="SSF53448">
    <property type="entry name" value="Nucleotide-diphospho-sugar transferases"/>
    <property type="match status" value="1"/>
</dbReference>
<dbReference type="InterPro" id="IPR051161">
    <property type="entry name" value="Mannose-6P_isomerase_type2"/>
</dbReference>
<reference evidence="2 3" key="1">
    <citation type="submission" date="2023-07" db="EMBL/GenBank/DDBJ databases">
        <title>Genomic Encyclopedia of Type Strains, Phase IV (KMG-IV): sequencing the most valuable type-strain genomes for metagenomic binning, comparative biology and taxonomic classification.</title>
        <authorList>
            <person name="Goeker M."/>
        </authorList>
    </citation>
    <scope>NUCLEOTIDE SEQUENCE [LARGE SCALE GENOMIC DNA]</scope>
    <source>
        <strain evidence="2 3">DSM 4006</strain>
    </source>
</reference>
<gene>
    <name evidence="2" type="ORF">J2S03_000486</name>
</gene>
<protein>
    <submittedName>
        <fullName evidence="2">Mannose-1-phosphate guanylyltransferase/mannose-6-phosphate isomerase</fullName>
    </submittedName>
</protein>
<dbReference type="EMBL" id="JAUSTP010000002">
    <property type="protein sequence ID" value="MDQ0188674.1"/>
    <property type="molecule type" value="Genomic_DNA"/>
</dbReference>
<dbReference type="InterPro" id="IPR029044">
    <property type="entry name" value="Nucleotide-diphossugar_trans"/>
</dbReference>
<organism evidence="2 3">
    <name type="scientific">Alicyclobacillus cycloheptanicus</name>
    <dbReference type="NCBI Taxonomy" id="1457"/>
    <lineage>
        <taxon>Bacteria</taxon>
        <taxon>Bacillati</taxon>
        <taxon>Bacillota</taxon>
        <taxon>Bacilli</taxon>
        <taxon>Bacillales</taxon>
        <taxon>Alicyclobacillaceae</taxon>
        <taxon>Alicyclobacillus</taxon>
    </lineage>
</organism>